<dbReference type="Proteomes" id="UP000028837">
    <property type="component" value="Unassembled WGS sequence"/>
</dbReference>
<evidence type="ECO:0000313" key="1">
    <source>
        <dbReference type="EMBL" id="KFG29786.1"/>
    </source>
</evidence>
<dbReference type="VEuPathDB" id="ToxoDB:TGDOM2_238165"/>
<gene>
    <name evidence="1" type="ORF">TGDOM2_238165</name>
</gene>
<accession>A0A086JCB8</accession>
<reference evidence="1 2" key="1">
    <citation type="submission" date="2014-02" db="EMBL/GenBank/DDBJ databases">
        <authorList>
            <person name="Sibley D."/>
            <person name="Venepally P."/>
            <person name="Karamycheva S."/>
            <person name="Hadjithomas M."/>
            <person name="Khan A."/>
            <person name="Brunk B."/>
            <person name="Roos D."/>
            <person name="Caler E."/>
            <person name="Lorenzi H."/>
        </authorList>
    </citation>
    <scope>NUCLEOTIDE SEQUENCE [LARGE SCALE GENOMIC DNA]</scope>
    <source>
        <strain evidence="1 2">GAB2-2007-GAL-DOM2</strain>
    </source>
</reference>
<sequence>MPAVTHTTIVLRMFRSSPWLRLRIENSGGEPRDTLRPRASPDFRERLLRCGQILSKKVAGKRWSTKNWLPCACINTQNRRRCKNARRCSPQPKQPTRCLEA</sequence>
<name>A0A086JCB8_TOXGO</name>
<protein>
    <submittedName>
        <fullName evidence="1">Uncharacterized protein</fullName>
    </submittedName>
</protein>
<comment type="caution">
    <text evidence="1">The sequence shown here is derived from an EMBL/GenBank/DDBJ whole genome shotgun (WGS) entry which is preliminary data.</text>
</comment>
<dbReference type="AlphaFoldDB" id="A0A086JCB8"/>
<dbReference type="EMBL" id="AHZU02001695">
    <property type="protein sequence ID" value="KFG29786.1"/>
    <property type="molecule type" value="Genomic_DNA"/>
</dbReference>
<evidence type="ECO:0000313" key="2">
    <source>
        <dbReference type="Proteomes" id="UP000028837"/>
    </source>
</evidence>
<organism evidence="1 2">
    <name type="scientific">Toxoplasma gondii GAB2-2007-GAL-DOM2</name>
    <dbReference type="NCBI Taxonomy" id="1130820"/>
    <lineage>
        <taxon>Eukaryota</taxon>
        <taxon>Sar</taxon>
        <taxon>Alveolata</taxon>
        <taxon>Apicomplexa</taxon>
        <taxon>Conoidasida</taxon>
        <taxon>Coccidia</taxon>
        <taxon>Eucoccidiorida</taxon>
        <taxon>Eimeriorina</taxon>
        <taxon>Sarcocystidae</taxon>
        <taxon>Toxoplasma</taxon>
    </lineage>
</organism>
<proteinExistence type="predicted"/>